<proteinExistence type="predicted"/>
<accession>A0AAE3SPI0</accession>
<evidence type="ECO:0000256" key="1">
    <source>
        <dbReference type="SAM" id="Coils"/>
    </source>
</evidence>
<protein>
    <recommendedName>
        <fullName evidence="4">Sensor of ECF-type sigma factor</fullName>
    </recommendedName>
</protein>
<evidence type="ECO:0000313" key="2">
    <source>
        <dbReference type="EMBL" id="MCX2720241.1"/>
    </source>
</evidence>
<keyword evidence="1" id="KW-0175">Coiled coil</keyword>
<name>A0AAE3SPI0_9FLAO</name>
<dbReference type="AlphaFoldDB" id="A0AAE3SPI0"/>
<organism evidence="2 3">
    <name type="scientific">Lentiprolixibacter aurantiacus</name>
    <dbReference type="NCBI Taxonomy" id="2993939"/>
    <lineage>
        <taxon>Bacteria</taxon>
        <taxon>Pseudomonadati</taxon>
        <taxon>Bacteroidota</taxon>
        <taxon>Flavobacteriia</taxon>
        <taxon>Flavobacteriales</taxon>
        <taxon>Flavobacteriaceae</taxon>
        <taxon>Lentiprolixibacter</taxon>
    </lineage>
</organism>
<dbReference type="RefSeq" id="WP_266014055.1">
    <property type="nucleotide sequence ID" value="NZ_JAPFQP010000004.1"/>
</dbReference>
<evidence type="ECO:0000313" key="3">
    <source>
        <dbReference type="Proteomes" id="UP001207116"/>
    </source>
</evidence>
<evidence type="ECO:0008006" key="4">
    <source>
        <dbReference type="Google" id="ProtNLM"/>
    </source>
</evidence>
<feature type="coiled-coil region" evidence="1">
    <location>
        <begin position="57"/>
        <end position="110"/>
    </location>
</feature>
<comment type="caution">
    <text evidence="2">The sequence shown here is derived from an EMBL/GenBank/DDBJ whole genome shotgun (WGS) entry which is preliminary data.</text>
</comment>
<gene>
    <name evidence="2" type="ORF">OO016_11565</name>
</gene>
<dbReference type="Proteomes" id="UP001207116">
    <property type="component" value="Unassembled WGS sequence"/>
</dbReference>
<keyword evidence="3" id="KW-1185">Reference proteome</keyword>
<reference evidence="2" key="1">
    <citation type="submission" date="2022-11" db="EMBL/GenBank/DDBJ databases">
        <title>The characterization of three novel Bacteroidetes species and genomic analysis of their roles in tidal elemental geochemical cycles.</title>
        <authorList>
            <person name="Ma K.-J."/>
        </authorList>
    </citation>
    <scope>NUCLEOTIDE SEQUENCE</scope>
    <source>
        <strain evidence="2">M415</strain>
    </source>
</reference>
<dbReference type="EMBL" id="JAPFQP010000004">
    <property type="protein sequence ID" value="MCX2720241.1"/>
    <property type="molecule type" value="Genomic_DNA"/>
</dbReference>
<sequence>MNKLSKIGALLIIMLVFASGYGQRRPAQERIKTLKVAFITERLNLTTDEAQDFWPIYNAHEQNLEALKRQERREIRSKLIDFENLSEREAADLLQQSLELEREKHKLNMQFMDKISQVISAKKAFLLIKAEEDFKKRLLREIQQRRRGNR</sequence>